<protein>
    <submittedName>
        <fullName evidence="1">Uncharacterized protein</fullName>
    </submittedName>
</protein>
<feature type="non-terminal residue" evidence="1">
    <location>
        <position position="35"/>
    </location>
</feature>
<accession>X1UPK4</accession>
<gene>
    <name evidence="1" type="ORF">S12H4_63562</name>
</gene>
<reference evidence="1" key="1">
    <citation type="journal article" date="2014" name="Front. Microbiol.">
        <title>High frequency of phylogenetically diverse reductive dehalogenase-homologous genes in deep subseafloor sedimentary metagenomes.</title>
        <authorList>
            <person name="Kawai M."/>
            <person name="Futagami T."/>
            <person name="Toyoda A."/>
            <person name="Takaki Y."/>
            <person name="Nishi S."/>
            <person name="Hori S."/>
            <person name="Arai W."/>
            <person name="Tsubouchi T."/>
            <person name="Morono Y."/>
            <person name="Uchiyama I."/>
            <person name="Ito T."/>
            <person name="Fujiyama A."/>
            <person name="Inagaki F."/>
            <person name="Takami H."/>
        </authorList>
    </citation>
    <scope>NUCLEOTIDE SEQUENCE</scope>
    <source>
        <strain evidence="1">Expedition CK06-06</strain>
    </source>
</reference>
<name>X1UPK4_9ZZZZ</name>
<comment type="caution">
    <text evidence="1">The sequence shown here is derived from an EMBL/GenBank/DDBJ whole genome shotgun (WGS) entry which is preliminary data.</text>
</comment>
<feature type="non-terminal residue" evidence="1">
    <location>
        <position position="1"/>
    </location>
</feature>
<sequence length="35" mass="3707">TSQGADLIESFGIGAIFGSIWYCTLNGTIETTLIN</sequence>
<dbReference type="AlphaFoldDB" id="X1UPK4"/>
<proteinExistence type="predicted"/>
<dbReference type="EMBL" id="BARW01043355">
    <property type="protein sequence ID" value="GAJ19408.1"/>
    <property type="molecule type" value="Genomic_DNA"/>
</dbReference>
<organism evidence="1">
    <name type="scientific">marine sediment metagenome</name>
    <dbReference type="NCBI Taxonomy" id="412755"/>
    <lineage>
        <taxon>unclassified sequences</taxon>
        <taxon>metagenomes</taxon>
        <taxon>ecological metagenomes</taxon>
    </lineage>
</organism>
<evidence type="ECO:0000313" key="1">
    <source>
        <dbReference type="EMBL" id="GAJ19408.1"/>
    </source>
</evidence>